<feature type="region of interest" description="Disordered" evidence="6">
    <location>
        <begin position="29"/>
        <end position="102"/>
    </location>
</feature>
<keyword evidence="7" id="KW-0732">Signal</keyword>
<keyword evidence="10" id="KW-0675">Receptor</keyword>
<dbReference type="InterPro" id="IPR012910">
    <property type="entry name" value="Plug_dom"/>
</dbReference>
<dbReference type="Gene3D" id="2.40.170.20">
    <property type="entry name" value="TonB-dependent receptor, beta-barrel domain"/>
    <property type="match status" value="1"/>
</dbReference>
<feature type="compositionally biased region" description="Low complexity" evidence="6">
    <location>
        <begin position="37"/>
        <end position="59"/>
    </location>
</feature>
<gene>
    <name evidence="10" type="ORF">EYF70_08530</name>
</gene>
<evidence type="ECO:0000256" key="3">
    <source>
        <dbReference type="ARBA" id="ARBA00023136"/>
    </source>
</evidence>
<evidence type="ECO:0000256" key="7">
    <source>
        <dbReference type="SAM" id="SignalP"/>
    </source>
</evidence>
<feature type="compositionally biased region" description="Low complexity" evidence="6">
    <location>
        <begin position="71"/>
        <end position="102"/>
    </location>
</feature>
<comment type="similarity">
    <text evidence="2 5">Belongs to the TonB-dependent receptor family.</text>
</comment>
<dbReference type="Gene3D" id="2.170.130.10">
    <property type="entry name" value="TonB-dependent receptor, plug domain"/>
    <property type="match status" value="1"/>
</dbReference>
<sequence length="1056" mass="114065">MQRPQPKLIALAALAVCAMAAHANARQATGDAGQLDGQQVAQASAPAGQQPAAQAGVPADTQAGAPADTRASAQPGAQSSGQSGAPAATGSSAPPASQGSGAETNTVVVTGFRASLNSALNTKKNTDGIVDVIKAEDISKFPDANLAESLQRVPGVALERGDGGEGKQITVRGLNSGFTRVRINGIEGVAATGASDINGSTNRGRGFDFSVFASELFNSLSVRKTAEAAVEEGSLGATVDLRTGRPFDFKGRTISLGLQESYREMGKKTQPRVTGLISDRWETPYGRFGALISGAWSKRRAQEEGYEAVSIVAANTDGGFCSPVGVSPQTPPNDPVKGVTATSCGPGADRLTDATAYNEVFGRRDDYGGLVANPAAGNGAFHPRIPRFRRSMTDYERLGMTGALQWKPNADTDVNLDLMYGKFDNVRYDNYISAISFGRTMAQANGKPQTSIVDAEFNGDGRWMYGKFNDVDIRTEGLVDVYQTIFKQHVFTVGHRFTDTLRANFMHGVSDSKLDEPMRATVQFDAPNVDGFSFDFRQNRDVPVINFGIDVANPDNFTFGPQETNGTLHGQFVGRYLKTTNRLQTTQADVEWEVNDHITLKTGLSARKNRWGNLELGSGGNGLTLPAGTTVGDYTQQITGFGKNLGGTGVPTSWATVDLDKFRAAWDIECHCAAVPGSEYNYLTQSNRWVEEKINAVFASVDFNYDVGPVTFRGNLGIRGAETKLNSMALINVNGKLQPNYGYKKYRDWLPALNLTAILPNDVFLRFSAGKVMSRPDYVGLTPSVSVNTTGQSVSIGNPNLDPIRANTFDLQGEWYYAKDAMIGLGVFRKDMKSFIQGVSELATYSSLGIPNDLLQTPTGCSITGGTPACPTLPDTMVSVSRQVNTSGGPLNGAEFSWQTPFSFLPGAWSNFGMMANVTRVKSKIKYLTRLDNPRTPGNEELFMITNFTGLSPRANNLTVYYDDEKFSARVSRANRSSYYRGIRGNVDGHDYLVADGTTTYDMSTSYQVTPHLRISFEAQNLSNEPTRYYNDTQRQDTLLFVKSGRTFVLGASYKF</sequence>
<keyword evidence="5" id="KW-0798">TonB box</keyword>
<evidence type="ECO:0000256" key="1">
    <source>
        <dbReference type="ARBA" id="ARBA00004442"/>
    </source>
</evidence>
<evidence type="ECO:0000313" key="10">
    <source>
        <dbReference type="EMBL" id="QBI00887.1"/>
    </source>
</evidence>
<dbReference type="InterPro" id="IPR037066">
    <property type="entry name" value="Plug_dom_sf"/>
</dbReference>
<comment type="subcellular location">
    <subcellularLocation>
        <location evidence="1 5">Cell outer membrane</location>
    </subcellularLocation>
</comment>
<evidence type="ECO:0000256" key="5">
    <source>
        <dbReference type="RuleBase" id="RU003357"/>
    </source>
</evidence>
<dbReference type="Proteomes" id="UP000292307">
    <property type="component" value="Chromosome"/>
</dbReference>
<evidence type="ECO:0000313" key="11">
    <source>
        <dbReference type="Proteomes" id="UP000292307"/>
    </source>
</evidence>
<evidence type="ECO:0000256" key="6">
    <source>
        <dbReference type="SAM" id="MobiDB-lite"/>
    </source>
</evidence>
<keyword evidence="11" id="KW-1185">Reference proteome</keyword>
<dbReference type="PANTHER" id="PTHR40980:SF3">
    <property type="entry name" value="TONB-DEPENDENT RECEPTOR-LIKE BETA-BARREL DOMAIN-CONTAINING PROTEIN"/>
    <property type="match status" value="1"/>
</dbReference>
<accession>A0ABX5RQI6</accession>
<dbReference type="Pfam" id="PF07715">
    <property type="entry name" value="Plug"/>
    <property type="match status" value="1"/>
</dbReference>
<keyword evidence="4" id="KW-0998">Cell outer membrane</keyword>
<organism evidence="10 11">
    <name type="scientific">Pseudoduganella albidiflava</name>
    <dbReference type="NCBI Taxonomy" id="321983"/>
    <lineage>
        <taxon>Bacteria</taxon>
        <taxon>Pseudomonadati</taxon>
        <taxon>Pseudomonadota</taxon>
        <taxon>Betaproteobacteria</taxon>
        <taxon>Burkholderiales</taxon>
        <taxon>Oxalobacteraceae</taxon>
        <taxon>Telluria group</taxon>
        <taxon>Pseudoduganella</taxon>
    </lineage>
</organism>
<evidence type="ECO:0000259" key="8">
    <source>
        <dbReference type="Pfam" id="PF00593"/>
    </source>
</evidence>
<dbReference type="Pfam" id="PF00593">
    <property type="entry name" value="TonB_dep_Rec_b-barrel"/>
    <property type="match status" value="1"/>
</dbReference>
<feature type="domain" description="TonB-dependent receptor plug" evidence="9">
    <location>
        <begin position="123"/>
        <end position="234"/>
    </location>
</feature>
<feature type="domain" description="TonB-dependent receptor-like beta-barrel" evidence="8">
    <location>
        <begin position="534"/>
        <end position="1022"/>
    </location>
</feature>
<dbReference type="InterPro" id="IPR010104">
    <property type="entry name" value="TonB_rcpt_bac"/>
</dbReference>
<dbReference type="SUPFAM" id="SSF56935">
    <property type="entry name" value="Porins"/>
    <property type="match status" value="1"/>
</dbReference>
<evidence type="ECO:0000259" key="9">
    <source>
        <dbReference type="Pfam" id="PF07715"/>
    </source>
</evidence>
<dbReference type="InterPro" id="IPR036942">
    <property type="entry name" value="Beta-barrel_TonB_sf"/>
</dbReference>
<dbReference type="NCBIfam" id="TIGR01782">
    <property type="entry name" value="TonB-Xanth-Caul"/>
    <property type="match status" value="1"/>
</dbReference>
<dbReference type="PANTHER" id="PTHR40980">
    <property type="entry name" value="PLUG DOMAIN-CONTAINING PROTEIN"/>
    <property type="match status" value="1"/>
</dbReference>
<feature type="signal peptide" evidence="7">
    <location>
        <begin position="1"/>
        <end position="23"/>
    </location>
</feature>
<evidence type="ECO:0000256" key="4">
    <source>
        <dbReference type="ARBA" id="ARBA00023237"/>
    </source>
</evidence>
<proteinExistence type="inferred from homology"/>
<evidence type="ECO:0000256" key="2">
    <source>
        <dbReference type="ARBA" id="ARBA00009810"/>
    </source>
</evidence>
<dbReference type="RefSeq" id="WP_131145015.1">
    <property type="nucleotide sequence ID" value="NZ_BMWV01000002.1"/>
</dbReference>
<protein>
    <submittedName>
        <fullName evidence="10">TonB-dependent receptor</fullName>
    </submittedName>
</protein>
<dbReference type="EMBL" id="CP036401">
    <property type="protein sequence ID" value="QBI00887.1"/>
    <property type="molecule type" value="Genomic_DNA"/>
</dbReference>
<name>A0ABX5RQI6_9BURK</name>
<feature type="chain" id="PRO_5047073397" evidence="7">
    <location>
        <begin position="24"/>
        <end position="1056"/>
    </location>
</feature>
<dbReference type="InterPro" id="IPR000531">
    <property type="entry name" value="Beta-barrel_TonB"/>
</dbReference>
<keyword evidence="3 5" id="KW-0472">Membrane</keyword>
<reference evidence="10 11" key="1">
    <citation type="submission" date="2019-02" db="EMBL/GenBank/DDBJ databases">
        <title>Draft Genome Sequences of Six Type Strains of the Genus Massilia.</title>
        <authorList>
            <person name="Miess H."/>
            <person name="Frediansyhah A."/>
            <person name="Gross H."/>
        </authorList>
    </citation>
    <scope>NUCLEOTIDE SEQUENCE [LARGE SCALE GENOMIC DNA]</scope>
    <source>
        <strain evidence="10 11">DSM 17472</strain>
    </source>
</reference>